<protein>
    <recommendedName>
        <fullName evidence="1">Sulfotransferase domain-containing protein</fullName>
    </recommendedName>
</protein>
<gene>
    <name evidence="2" type="ORF">OFUS_LOCUS22446</name>
</gene>
<evidence type="ECO:0000259" key="1">
    <source>
        <dbReference type="Pfam" id="PF00685"/>
    </source>
</evidence>
<dbReference type="EMBL" id="CAIIXF020000011">
    <property type="protein sequence ID" value="CAH1798288.1"/>
    <property type="molecule type" value="Genomic_DNA"/>
</dbReference>
<dbReference type="InterPro" id="IPR000863">
    <property type="entry name" value="Sulfotransferase_dom"/>
</dbReference>
<evidence type="ECO:0000313" key="2">
    <source>
        <dbReference type="EMBL" id="CAH1798288.1"/>
    </source>
</evidence>
<dbReference type="Proteomes" id="UP000749559">
    <property type="component" value="Unassembled WGS sequence"/>
</dbReference>
<feature type="domain" description="Sulfotransferase" evidence="1">
    <location>
        <begin position="103"/>
        <end position="334"/>
    </location>
</feature>
<reference evidence="2" key="1">
    <citation type="submission" date="2022-03" db="EMBL/GenBank/DDBJ databases">
        <authorList>
            <person name="Martin C."/>
        </authorList>
    </citation>
    <scope>NUCLEOTIDE SEQUENCE</scope>
</reference>
<dbReference type="SUPFAM" id="SSF52540">
    <property type="entry name" value="P-loop containing nucleoside triphosphate hydrolases"/>
    <property type="match status" value="1"/>
</dbReference>
<keyword evidence="3" id="KW-1185">Reference proteome</keyword>
<dbReference type="InterPro" id="IPR027417">
    <property type="entry name" value="P-loop_NTPase"/>
</dbReference>
<organism evidence="2 3">
    <name type="scientific">Owenia fusiformis</name>
    <name type="common">Polychaete worm</name>
    <dbReference type="NCBI Taxonomy" id="6347"/>
    <lineage>
        <taxon>Eukaryota</taxon>
        <taxon>Metazoa</taxon>
        <taxon>Spiralia</taxon>
        <taxon>Lophotrochozoa</taxon>
        <taxon>Annelida</taxon>
        <taxon>Polychaeta</taxon>
        <taxon>Sedentaria</taxon>
        <taxon>Canalipalpata</taxon>
        <taxon>Sabellida</taxon>
        <taxon>Oweniida</taxon>
        <taxon>Oweniidae</taxon>
        <taxon>Owenia</taxon>
    </lineage>
</organism>
<sequence length="370" mass="42402">MAPMGKFMTRTVFLIGYVCLTMIFSAYIVINEALRQHQSRVAVALQDGTSRELVRKSIRSNIRALTREGNHSVFVAPTLKPNKATVEQVEHERTEGNTKIPYILIADSRSGSTLLIDLLNQYVKTPNLGDLVLPDTLKEKNMLNGPGSSSSILAYLTEQLKNDPRAKYEAAPGFKLQCNSLRFLKRTNNLLLDELLQYLHKPKLILLYREDLMERYVSDMIGMQTGVWHALSEKTAEERGVADGLTNHPHKNTSIVIKWQDYLNYVDMTRNDWRTITQVMKEVGYGCEDFLMLTYESYTKDVPATMETISKFLQVPPKTKPYTLNLQKLDPEPLSEKIENFKDIEPKIRDSQREKLFLDAHKHYAECAKP</sequence>
<dbReference type="AlphaFoldDB" id="A0A8J1TEG3"/>
<dbReference type="OrthoDB" id="408512at2759"/>
<dbReference type="Pfam" id="PF00685">
    <property type="entry name" value="Sulfotransfer_1"/>
    <property type="match status" value="1"/>
</dbReference>
<proteinExistence type="predicted"/>
<dbReference type="Gene3D" id="3.40.50.300">
    <property type="entry name" value="P-loop containing nucleotide triphosphate hydrolases"/>
    <property type="match status" value="1"/>
</dbReference>
<comment type="caution">
    <text evidence="2">The sequence shown here is derived from an EMBL/GenBank/DDBJ whole genome shotgun (WGS) entry which is preliminary data.</text>
</comment>
<dbReference type="GO" id="GO:0008146">
    <property type="term" value="F:sulfotransferase activity"/>
    <property type="evidence" value="ECO:0007669"/>
    <property type="project" value="InterPro"/>
</dbReference>
<name>A0A8J1TEG3_OWEFU</name>
<evidence type="ECO:0000313" key="3">
    <source>
        <dbReference type="Proteomes" id="UP000749559"/>
    </source>
</evidence>
<accession>A0A8J1TEG3</accession>